<gene>
    <name evidence="1" type="ORF">T4A_4742</name>
    <name evidence="2" type="ORF">T4D_10484</name>
</gene>
<comment type="caution">
    <text evidence="1">The sequence shown here is derived from an EMBL/GenBank/DDBJ whole genome shotgun (WGS) entry which is preliminary data.</text>
</comment>
<dbReference type="EMBL" id="JYDR01000097">
    <property type="protein sequence ID" value="KRY69082.1"/>
    <property type="molecule type" value="Genomic_DNA"/>
</dbReference>
<dbReference type="EMBL" id="JYDT01000075">
    <property type="protein sequence ID" value="KRY86200.1"/>
    <property type="molecule type" value="Genomic_DNA"/>
</dbReference>
<evidence type="ECO:0000313" key="1">
    <source>
        <dbReference type="EMBL" id="KRY69082.1"/>
    </source>
</evidence>
<name>A0A0V1E621_TRIPS</name>
<evidence type="ECO:0000313" key="4">
    <source>
        <dbReference type="Proteomes" id="UP000054995"/>
    </source>
</evidence>
<organism evidence="1 3">
    <name type="scientific">Trichinella pseudospiralis</name>
    <name type="common">Parasitic roundworm</name>
    <dbReference type="NCBI Taxonomy" id="6337"/>
    <lineage>
        <taxon>Eukaryota</taxon>
        <taxon>Metazoa</taxon>
        <taxon>Ecdysozoa</taxon>
        <taxon>Nematoda</taxon>
        <taxon>Enoplea</taxon>
        <taxon>Dorylaimia</taxon>
        <taxon>Trichinellida</taxon>
        <taxon>Trichinellidae</taxon>
        <taxon>Trichinella</taxon>
    </lineage>
</organism>
<dbReference type="AlphaFoldDB" id="A0A0V1E621"/>
<accession>A0A0V1E621</accession>
<evidence type="ECO:0000313" key="3">
    <source>
        <dbReference type="Proteomes" id="UP000054632"/>
    </source>
</evidence>
<dbReference type="Proteomes" id="UP000054995">
    <property type="component" value="Unassembled WGS sequence"/>
</dbReference>
<proteinExistence type="predicted"/>
<protein>
    <submittedName>
        <fullName evidence="1">Uncharacterized protein</fullName>
    </submittedName>
</protein>
<keyword evidence="4" id="KW-1185">Reference proteome</keyword>
<reference evidence="3 4" key="1">
    <citation type="submission" date="2015-01" db="EMBL/GenBank/DDBJ databases">
        <title>Evolution of Trichinella species and genotypes.</title>
        <authorList>
            <person name="Korhonen P.K."/>
            <person name="Edoardo P."/>
            <person name="Giuseppe L.R."/>
            <person name="Gasser R.B."/>
        </authorList>
    </citation>
    <scope>NUCLEOTIDE SEQUENCE [LARGE SCALE GENOMIC DNA]</scope>
    <source>
        <strain evidence="1">ISS13</strain>
        <strain evidence="2">ISS470</strain>
    </source>
</reference>
<dbReference type="Proteomes" id="UP000054632">
    <property type="component" value="Unassembled WGS sequence"/>
</dbReference>
<evidence type="ECO:0000313" key="2">
    <source>
        <dbReference type="EMBL" id="KRY86200.1"/>
    </source>
</evidence>
<sequence>MCRKEALRLVPATLSRPLSAHSKCGITEFSKCTFCCQLC</sequence>